<dbReference type="Gene3D" id="3.30.40.10">
    <property type="entry name" value="Zinc/RING finger domain, C3HC4 (zinc finger)"/>
    <property type="match status" value="1"/>
</dbReference>
<keyword evidence="3" id="KW-1185">Reference proteome</keyword>
<dbReference type="SUPFAM" id="SSF57903">
    <property type="entry name" value="FYVE/PHD zinc finger"/>
    <property type="match status" value="1"/>
</dbReference>
<dbReference type="InterPro" id="IPR013083">
    <property type="entry name" value="Znf_RING/FYVE/PHD"/>
</dbReference>
<dbReference type="OrthoDB" id="2971024at2759"/>
<dbReference type="EMBL" id="JADNYJ010000007">
    <property type="protein sequence ID" value="KAF8910005.1"/>
    <property type="molecule type" value="Genomic_DNA"/>
</dbReference>
<organism evidence="2 3">
    <name type="scientific">Gymnopilus junonius</name>
    <name type="common">Spectacular rustgill mushroom</name>
    <name type="synonym">Gymnopilus spectabilis subsp. junonius</name>
    <dbReference type="NCBI Taxonomy" id="109634"/>
    <lineage>
        <taxon>Eukaryota</taxon>
        <taxon>Fungi</taxon>
        <taxon>Dikarya</taxon>
        <taxon>Basidiomycota</taxon>
        <taxon>Agaricomycotina</taxon>
        <taxon>Agaricomycetes</taxon>
        <taxon>Agaricomycetidae</taxon>
        <taxon>Agaricales</taxon>
        <taxon>Agaricineae</taxon>
        <taxon>Hymenogastraceae</taxon>
        <taxon>Gymnopilus</taxon>
    </lineage>
</organism>
<dbReference type="AlphaFoldDB" id="A0A9P5NXD5"/>
<protein>
    <recommendedName>
        <fullName evidence="4">Zinc finger PHD-type domain-containing protein</fullName>
    </recommendedName>
</protein>
<feature type="compositionally biased region" description="Acidic residues" evidence="1">
    <location>
        <begin position="61"/>
        <end position="78"/>
    </location>
</feature>
<evidence type="ECO:0000256" key="1">
    <source>
        <dbReference type="SAM" id="MobiDB-lite"/>
    </source>
</evidence>
<accession>A0A9P5NXD5</accession>
<feature type="region of interest" description="Disordered" evidence="1">
    <location>
        <begin position="44"/>
        <end position="88"/>
    </location>
</feature>
<evidence type="ECO:0000313" key="3">
    <source>
        <dbReference type="Proteomes" id="UP000724874"/>
    </source>
</evidence>
<evidence type="ECO:0008006" key="4">
    <source>
        <dbReference type="Google" id="ProtNLM"/>
    </source>
</evidence>
<sequence>MHQPPAQMPSLLNFCLELTKLSMSLIMHWMQKRALDGVDEEQNVNENAGESDNHSNSNAVSEEEEEEEEPEEDGDEGEVGNKVGGVDDGSVVCNDPGCGIPIEDVNLVQCLGPGCKFVYHLTCRGLFEKPKTAWFCNDDCRKNAGFRVAAKQKK</sequence>
<feature type="compositionally biased region" description="Polar residues" evidence="1">
    <location>
        <begin position="44"/>
        <end position="59"/>
    </location>
</feature>
<gene>
    <name evidence="2" type="ORF">CPB84DRAFT_1743507</name>
</gene>
<dbReference type="Proteomes" id="UP000724874">
    <property type="component" value="Unassembled WGS sequence"/>
</dbReference>
<comment type="caution">
    <text evidence="2">The sequence shown here is derived from an EMBL/GenBank/DDBJ whole genome shotgun (WGS) entry which is preliminary data.</text>
</comment>
<name>A0A9P5NXD5_GYMJU</name>
<reference evidence="2" key="1">
    <citation type="submission" date="2020-11" db="EMBL/GenBank/DDBJ databases">
        <authorList>
            <consortium name="DOE Joint Genome Institute"/>
            <person name="Ahrendt S."/>
            <person name="Riley R."/>
            <person name="Andreopoulos W."/>
            <person name="LaButti K."/>
            <person name="Pangilinan J."/>
            <person name="Ruiz-duenas F.J."/>
            <person name="Barrasa J.M."/>
            <person name="Sanchez-Garcia M."/>
            <person name="Camarero S."/>
            <person name="Miyauchi S."/>
            <person name="Serrano A."/>
            <person name="Linde D."/>
            <person name="Babiker R."/>
            <person name="Drula E."/>
            <person name="Ayuso-Fernandez I."/>
            <person name="Pacheco R."/>
            <person name="Padilla G."/>
            <person name="Ferreira P."/>
            <person name="Barriuso J."/>
            <person name="Kellner H."/>
            <person name="Castanera R."/>
            <person name="Alfaro M."/>
            <person name="Ramirez L."/>
            <person name="Pisabarro A.G."/>
            <person name="Kuo A."/>
            <person name="Tritt A."/>
            <person name="Lipzen A."/>
            <person name="He G."/>
            <person name="Yan M."/>
            <person name="Ng V."/>
            <person name="Cullen D."/>
            <person name="Martin F."/>
            <person name="Rosso M.-N."/>
            <person name="Henrissat B."/>
            <person name="Hibbett D."/>
            <person name="Martinez A.T."/>
            <person name="Grigoriev I.V."/>
        </authorList>
    </citation>
    <scope>NUCLEOTIDE SEQUENCE</scope>
    <source>
        <strain evidence="2">AH 44721</strain>
    </source>
</reference>
<dbReference type="InterPro" id="IPR011011">
    <property type="entry name" value="Znf_FYVE_PHD"/>
</dbReference>
<proteinExistence type="predicted"/>
<evidence type="ECO:0000313" key="2">
    <source>
        <dbReference type="EMBL" id="KAF8910005.1"/>
    </source>
</evidence>